<keyword evidence="1" id="KW-0812">Transmembrane</keyword>
<gene>
    <name evidence="2" type="ORF">AFE02nite_12360</name>
</gene>
<evidence type="ECO:0000313" key="2">
    <source>
        <dbReference type="EMBL" id="GEN79502.1"/>
    </source>
</evidence>
<feature type="transmembrane region" description="Helical" evidence="1">
    <location>
        <begin position="75"/>
        <end position="101"/>
    </location>
</feature>
<dbReference type="Proteomes" id="UP000321484">
    <property type="component" value="Unassembled WGS sequence"/>
</dbReference>
<keyword evidence="3" id="KW-1185">Reference proteome</keyword>
<protein>
    <submittedName>
        <fullName evidence="2">Uncharacterized protein</fullName>
    </submittedName>
</protein>
<name>A0A511YWD7_9CELL</name>
<dbReference type="AlphaFoldDB" id="A0A511YWD7"/>
<reference evidence="2 3" key="1">
    <citation type="submission" date="2019-07" db="EMBL/GenBank/DDBJ databases">
        <title>Whole genome shotgun sequence of Actinotalea fermentans NBRC 105374.</title>
        <authorList>
            <person name="Hosoyama A."/>
            <person name="Uohara A."/>
            <person name="Ohji S."/>
            <person name="Ichikawa N."/>
        </authorList>
    </citation>
    <scope>NUCLEOTIDE SEQUENCE [LARGE SCALE GENOMIC DNA]</scope>
    <source>
        <strain evidence="2 3">NBRC 105374</strain>
    </source>
</reference>
<accession>A0A511YWD7</accession>
<dbReference type="EMBL" id="BJYK01000001">
    <property type="protein sequence ID" value="GEN79502.1"/>
    <property type="molecule type" value="Genomic_DNA"/>
</dbReference>
<keyword evidence="1" id="KW-1133">Transmembrane helix</keyword>
<evidence type="ECO:0000256" key="1">
    <source>
        <dbReference type="SAM" id="Phobius"/>
    </source>
</evidence>
<evidence type="ECO:0000313" key="3">
    <source>
        <dbReference type="Proteomes" id="UP000321484"/>
    </source>
</evidence>
<proteinExistence type="predicted"/>
<organism evidence="2 3">
    <name type="scientific">Actinotalea fermentans</name>
    <dbReference type="NCBI Taxonomy" id="43671"/>
    <lineage>
        <taxon>Bacteria</taxon>
        <taxon>Bacillati</taxon>
        <taxon>Actinomycetota</taxon>
        <taxon>Actinomycetes</taxon>
        <taxon>Micrococcales</taxon>
        <taxon>Cellulomonadaceae</taxon>
        <taxon>Actinotalea</taxon>
    </lineage>
</organism>
<comment type="caution">
    <text evidence="2">The sequence shown here is derived from an EMBL/GenBank/DDBJ whole genome shotgun (WGS) entry which is preliminary data.</text>
</comment>
<sequence>MWIVPLCAMTAAWASVLFLTAGFAAEAFETDFTGRPVAIAVGAPSALFALTTTLGLVVATAGGRTLATRVPRLRAGAAAGIAVLAGGMVAVGAVVVLGVVVG</sequence>
<keyword evidence="1" id="KW-0472">Membrane</keyword>
<feature type="transmembrane region" description="Helical" evidence="1">
    <location>
        <begin position="37"/>
        <end position="63"/>
    </location>
</feature>